<proteinExistence type="predicted"/>
<name>A0A409X2R6_PSICY</name>
<keyword evidence="3" id="KW-1185">Reference proteome</keyword>
<organism evidence="2 3">
    <name type="scientific">Psilocybe cyanescens</name>
    <dbReference type="NCBI Taxonomy" id="93625"/>
    <lineage>
        <taxon>Eukaryota</taxon>
        <taxon>Fungi</taxon>
        <taxon>Dikarya</taxon>
        <taxon>Basidiomycota</taxon>
        <taxon>Agaricomycotina</taxon>
        <taxon>Agaricomycetes</taxon>
        <taxon>Agaricomycetidae</taxon>
        <taxon>Agaricales</taxon>
        <taxon>Agaricineae</taxon>
        <taxon>Strophariaceae</taxon>
        <taxon>Psilocybe</taxon>
    </lineage>
</organism>
<feature type="compositionally biased region" description="Acidic residues" evidence="1">
    <location>
        <begin position="24"/>
        <end position="35"/>
    </location>
</feature>
<feature type="region of interest" description="Disordered" evidence="1">
    <location>
        <begin position="58"/>
        <end position="89"/>
    </location>
</feature>
<evidence type="ECO:0000256" key="1">
    <source>
        <dbReference type="SAM" id="MobiDB-lite"/>
    </source>
</evidence>
<dbReference type="AlphaFoldDB" id="A0A409X2R6"/>
<gene>
    <name evidence="2" type="ORF">CVT25_010280</name>
</gene>
<reference evidence="2 3" key="1">
    <citation type="journal article" date="2018" name="Evol. Lett.">
        <title>Horizontal gene cluster transfer increased hallucinogenic mushroom diversity.</title>
        <authorList>
            <person name="Reynolds H.T."/>
            <person name="Vijayakumar V."/>
            <person name="Gluck-Thaler E."/>
            <person name="Korotkin H.B."/>
            <person name="Matheny P.B."/>
            <person name="Slot J.C."/>
        </authorList>
    </citation>
    <scope>NUCLEOTIDE SEQUENCE [LARGE SCALE GENOMIC DNA]</scope>
    <source>
        <strain evidence="2 3">2631</strain>
    </source>
</reference>
<evidence type="ECO:0000313" key="3">
    <source>
        <dbReference type="Proteomes" id="UP000283269"/>
    </source>
</evidence>
<accession>A0A409X2R6</accession>
<dbReference type="InParanoid" id="A0A409X2R6"/>
<evidence type="ECO:0000313" key="2">
    <source>
        <dbReference type="EMBL" id="PPQ85058.1"/>
    </source>
</evidence>
<comment type="caution">
    <text evidence="2">The sequence shown here is derived from an EMBL/GenBank/DDBJ whole genome shotgun (WGS) entry which is preliminary data.</text>
</comment>
<sequence length="198" mass="21080">MSTELATPPMPTSGIAMSVQYSEGLEDEEEEDGGGDGDGHGITGCACVGRWVGGMLEDYLNDEDQGGDRQYEHKNDEQSGDDENDEDQRDRDVAVGSLFAIAISVQHPASAPAFAQVSTPVPVPVAPLIELASSPFIVPSSPPYPYQHRLSLIHTSTNTPSRKSTNAITFNVNITSVITITGIRTRYGGAVQQRSACA</sequence>
<feature type="region of interest" description="Disordered" evidence="1">
    <location>
        <begin position="1"/>
        <end position="41"/>
    </location>
</feature>
<protein>
    <submittedName>
        <fullName evidence="2">Uncharacterized protein</fullName>
    </submittedName>
</protein>
<dbReference type="Proteomes" id="UP000283269">
    <property type="component" value="Unassembled WGS sequence"/>
</dbReference>
<feature type="compositionally biased region" description="Basic and acidic residues" evidence="1">
    <location>
        <begin position="66"/>
        <end position="77"/>
    </location>
</feature>
<dbReference type="EMBL" id="NHYD01002766">
    <property type="protein sequence ID" value="PPQ85058.1"/>
    <property type="molecule type" value="Genomic_DNA"/>
</dbReference>
<feature type="compositionally biased region" description="Acidic residues" evidence="1">
    <location>
        <begin position="78"/>
        <end position="87"/>
    </location>
</feature>